<evidence type="ECO:0000256" key="6">
    <source>
        <dbReference type="ARBA" id="ARBA00023157"/>
    </source>
</evidence>
<evidence type="ECO:0000256" key="1">
    <source>
        <dbReference type="ARBA" id="ARBA00000032"/>
    </source>
</evidence>
<keyword evidence="5" id="KW-0378">Hydrolase</keyword>
<organism evidence="9 10">
    <name type="scientific">Cinara cedri</name>
    <dbReference type="NCBI Taxonomy" id="506608"/>
    <lineage>
        <taxon>Eukaryota</taxon>
        <taxon>Metazoa</taxon>
        <taxon>Ecdysozoa</taxon>
        <taxon>Arthropoda</taxon>
        <taxon>Hexapoda</taxon>
        <taxon>Insecta</taxon>
        <taxon>Pterygota</taxon>
        <taxon>Neoptera</taxon>
        <taxon>Paraneoptera</taxon>
        <taxon>Hemiptera</taxon>
        <taxon>Sternorrhyncha</taxon>
        <taxon>Aphidomorpha</taxon>
        <taxon>Aphidoidea</taxon>
        <taxon>Aphididae</taxon>
        <taxon>Lachninae</taxon>
        <taxon>Cinara</taxon>
    </lineage>
</organism>
<reference evidence="9 10" key="1">
    <citation type="submission" date="2019-08" db="EMBL/GenBank/DDBJ databases">
        <authorList>
            <person name="Alioto T."/>
            <person name="Alioto T."/>
            <person name="Gomez Garrido J."/>
        </authorList>
    </citation>
    <scope>NUCLEOTIDE SEQUENCE [LARGE SCALE GENOMIC DNA]</scope>
</reference>
<dbReference type="CDD" id="cd07061">
    <property type="entry name" value="HP_HAP_like"/>
    <property type="match status" value="1"/>
</dbReference>
<evidence type="ECO:0000313" key="9">
    <source>
        <dbReference type="EMBL" id="VVC34466.1"/>
    </source>
</evidence>
<keyword evidence="8" id="KW-0472">Membrane</keyword>
<comment type="similarity">
    <text evidence="2">Belongs to the histidine acid phosphatase family.</text>
</comment>
<dbReference type="EMBL" id="CABPRJ010000996">
    <property type="protein sequence ID" value="VVC34466.1"/>
    <property type="molecule type" value="Genomic_DNA"/>
</dbReference>
<keyword evidence="10" id="KW-1185">Reference proteome</keyword>
<keyword evidence="7" id="KW-0325">Glycoprotein</keyword>
<evidence type="ECO:0000256" key="7">
    <source>
        <dbReference type="ARBA" id="ARBA00023180"/>
    </source>
</evidence>
<feature type="transmembrane region" description="Helical" evidence="8">
    <location>
        <begin position="390"/>
        <end position="410"/>
    </location>
</feature>
<dbReference type="InterPro" id="IPR029033">
    <property type="entry name" value="His_PPase_superfam"/>
</dbReference>
<keyword evidence="8" id="KW-0812">Transmembrane</keyword>
<dbReference type="Gene3D" id="3.40.50.1240">
    <property type="entry name" value="Phosphoglycerate mutase-like"/>
    <property type="match status" value="1"/>
</dbReference>
<dbReference type="InterPro" id="IPR000560">
    <property type="entry name" value="His_Pase_clade-2"/>
</dbReference>
<evidence type="ECO:0000313" key="10">
    <source>
        <dbReference type="Proteomes" id="UP000325440"/>
    </source>
</evidence>
<evidence type="ECO:0000256" key="5">
    <source>
        <dbReference type="ARBA" id="ARBA00022801"/>
    </source>
</evidence>
<name>A0A5E4MSV0_9HEMI</name>
<dbReference type="PANTHER" id="PTHR11567:SF211">
    <property type="entry name" value="PROSTATIC ACID PHOSPHATASE"/>
    <property type="match status" value="1"/>
</dbReference>
<accession>A0A5E4MSV0</accession>
<dbReference type="SUPFAM" id="SSF53254">
    <property type="entry name" value="Phosphoglycerate mutase-like"/>
    <property type="match status" value="1"/>
</dbReference>
<evidence type="ECO:0000256" key="8">
    <source>
        <dbReference type="SAM" id="Phobius"/>
    </source>
</evidence>
<evidence type="ECO:0000256" key="2">
    <source>
        <dbReference type="ARBA" id="ARBA00005375"/>
    </source>
</evidence>
<evidence type="ECO:0000256" key="3">
    <source>
        <dbReference type="ARBA" id="ARBA00012646"/>
    </source>
</evidence>
<gene>
    <name evidence="9" type="ORF">CINCED_3A025283</name>
</gene>
<evidence type="ECO:0000256" key="4">
    <source>
        <dbReference type="ARBA" id="ARBA00022729"/>
    </source>
</evidence>
<dbReference type="PROSITE" id="PS00778">
    <property type="entry name" value="HIS_ACID_PHOSPHAT_2"/>
    <property type="match status" value="1"/>
</dbReference>
<comment type="catalytic activity">
    <reaction evidence="1">
        <text>a phosphate monoester + H2O = an alcohol + phosphate</text>
        <dbReference type="Rhea" id="RHEA:15017"/>
        <dbReference type="ChEBI" id="CHEBI:15377"/>
        <dbReference type="ChEBI" id="CHEBI:30879"/>
        <dbReference type="ChEBI" id="CHEBI:43474"/>
        <dbReference type="ChEBI" id="CHEBI:67140"/>
        <dbReference type="EC" id="3.1.3.2"/>
    </reaction>
</comment>
<dbReference type="InterPro" id="IPR050645">
    <property type="entry name" value="Histidine_acid_phosphatase"/>
</dbReference>
<dbReference type="Pfam" id="PF00328">
    <property type="entry name" value="His_Phos_2"/>
    <property type="match status" value="1"/>
</dbReference>
<dbReference type="GO" id="GO:0003993">
    <property type="term" value="F:acid phosphatase activity"/>
    <property type="evidence" value="ECO:0007669"/>
    <property type="project" value="UniProtKB-EC"/>
</dbReference>
<dbReference type="OrthoDB" id="10257284at2759"/>
<keyword evidence="6" id="KW-1015">Disulfide bond</keyword>
<sequence length="429" mass="49694">MNKLIVPLMVFICSSHVENIVGIDPLHDQYGQLIFTTLVYRHGERSFEKTYPTDPYANVSKYWPMGLGGLSLVGIEREYILGKWLRDRYDRWLPKIYHVDDVFVQSSDFDRTIMSAQANLAGMYPSTFLTNDDLNKVPMLSFQPIPIHTVPIFVDNKISSFATCPKYLKEYNKLFDDSKIQKFYDQYQSMFEYIKNNSQLEMGKNAVTSTTLLFDVLFVETTFNYTLPKWTKSIYPEPLLTVVKQNIELPTHTLALKRLRGGALLNDIVHRMVEKKNRTLNPNRMIWIYSAHDSTIINLLDSMELFNYAIVPYGAVLMFELRLNKTGSYVVTLSYRNSTKHEPHLLHLPGCDSVACELDQFIDIIRPVLVTDWVAECNNDNENNWFDRTGFLVVLIIAAVIVIIILFLIATNKMEVCVRRTDFNRTVFQ</sequence>
<dbReference type="InterPro" id="IPR033379">
    <property type="entry name" value="Acid_Pase_AS"/>
</dbReference>
<protein>
    <recommendedName>
        <fullName evidence="3">acid phosphatase</fullName>
        <ecNumber evidence="3">3.1.3.2</ecNumber>
    </recommendedName>
</protein>
<dbReference type="EC" id="3.1.3.2" evidence="3"/>
<dbReference type="AlphaFoldDB" id="A0A5E4MSV0"/>
<keyword evidence="8" id="KW-1133">Transmembrane helix</keyword>
<dbReference type="PANTHER" id="PTHR11567">
    <property type="entry name" value="ACID PHOSPHATASE-RELATED"/>
    <property type="match status" value="1"/>
</dbReference>
<keyword evidence="4" id="KW-0732">Signal</keyword>
<proteinExistence type="inferred from homology"/>
<dbReference type="Proteomes" id="UP000325440">
    <property type="component" value="Unassembled WGS sequence"/>
</dbReference>